<keyword evidence="3" id="KW-1185">Reference proteome</keyword>
<evidence type="ECO:0000313" key="2">
    <source>
        <dbReference type="EMBL" id="KAG9395363.1"/>
    </source>
</evidence>
<accession>A0A8J6E313</accession>
<evidence type="ECO:0000313" key="3">
    <source>
        <dbReference type="Proteomes" id="UP000717585"/>
    </source>
</evidence>
<feature type="compositionally biased region" description="Acidic residues" evidence="1">
    <location>
        <begin position="139"/>
        <end position="155"/>
    </location>
</feature>
<protein>
    <submittedName>
        <fullName evidence="2">Uncharacterized protein</fullName>
    </submittedName>
</protein>
<organism evidence="2 3">
    <name type="scientific">Carpediemonas membranifera</name>
    <dbReference type="NCBI Taxonomy" id="201153"/>
    <lineage>
        <taxon>Eukaryota</taxon>
        <taxon>Metamonada</taxon>
        <taxon>Carpediemonas-like organisms</taxon>
        <taxon>Carpediemonas</taxon>
    </lineage>
</organism>
<dbReference type="EMBL" id="JAHDYR010000011">
    <property type="protein sequence ID" value="KAG9395363.1"/>
    <property type="molecule type" value="Genomic_DNA"/>
</dbReference>
<feature type="compositionally biased region" description="Basic and acidic residues" evidence="1">
    <location>
        <begin position="165"/>
        <end position="180"/>
    </location>
</feature>
<proteinExistence type="predicted"/>
<comment type="caution">
    <text evidence="2">The sequence shown here is derived from an EMBL/GenBank/DDBJ whole genome shotgun (WGS) entry which is preliminary data.</text>
</comment>
<name>A0A8J6E313_9EUKA</name>
<gene>
    <name evidence="2" type="ORF">J8273_2921</name>
</gene>
<evidence type="ECO:0000256" key="1">
    <source>
        <dbReference type="SAM" id="MobiDB-lite"/>
    </source>
</evidence>
<dbReference type="AlphaFoldDB" id="A0A8J6E313"/>
<feature type="region of interest" description="Disordered" evidence="1">
    <location>
        <begin position="138"/>
        <end position="192"/>
    </location>
</feature>
<sequence length="585" mass="64527">MPVTFSDPKCIEQSIVVAYQFSLVASAHIPDDISSLLLQAYSEHFDEYMPTFPDMAGPIADSPEESRRHLLSLLAKIPALHRSGQECIDCARSILAELPQPRKSVEPVENESIPLALHTLLQGTLWAVMMAGGANPDLAVDDENDVSSEYSEDWSDISHSNADYGHGHDDPASTDQRDIPTPEPADVQVDGAVTEPSTYEEAVFRLPLPDTRPWWFLCKQVFQSLEAAEAEGDVLLTEDEQLCVCRTFRQRSFIHLADEADPVFYFLRVPPVDRVFSVTGMTFIIVTLAGTYGVGANEVDELGMTGDFIPNPTRLTFPACPMVAEHEASLPPWEKHRLVATVALSEYCTFILTPVCLIVAGADIQWYTGPVEDDCVFNPVPIPLNSKIESIVSRDFLLMLSILRMSSKGHPHHRILISGDNEHGQLALGHQNEMTGLVMLPFRAQTVIAQAEFNVFVTSRHVMFSGLVPEFIERSGFLPGHPAGTVCSTATPLTFPVQIRGFMCYGEYMCLITDAETTLCIERGTQRYTLPFEAIAASFTTGRFFRNMSGGWFVIVGVEDGEPLLEPCRRPPFACAVVPVVTEAG</sequence>
<reference evidence="2" key="1">
    <citation type="submission" date="2021-05" db="EMBL/GenBank/DDBJ databases">
        <title>A free-living protist that lacks canonical eukaryotic 1 DNA replication and segregation systems.</title>
        <authorList>
            <person name="Salas-Leiva D.E."/>
            <person name="Tromer E.C."/>
            <person name="Curtis B.A."/>
            <person name="Jerlstrom-Hultqvist J."/>
            <person name="Kolisko M."/>
            <person name="Yi Z."/>
            <person name="Salas-Leiva J.S."/>
            <person name="Gallot-Lavallee L."/>
            <person name="Kops G.J.P.L."/>
            <person name="Archibald J.M."/>
            <person name="Simpson A.G.B."/>
            <person name="Roger A.J."/>
        </authorList>
    </citation>
    <scope>NUCLEOTIDE SEQUENCE</scope>
    <source>
        <strain evidence="2">BICM</strain>
    </source>
</reference>
<dbReference type="Proteomes" id="UP000717585">
    <property type="component" value="Unassembled WGS sequence"/>
</dbReference>